<organism evidence="1 2">
    <name type="scientific">Chitinophaga horti</name>
    <dbReference type="NCBI Taxonomy" id="2920382"/>
    <lineage>
        <taxon>Bacteria</taxon>
        <taxon>Pseudomonadati</taxon>
        <taxon>Bacteroidota</taxon>
        <taxon>Chitinophagia</taxon>
        <taxon>Chitinophagales</taxon>
        <taxon>Chitinophagaceae</taxon>
        <taxon>Chitinophaga</taxon>
    </lineage>
</organism>
<evidence type="ECO:0000313" key="2">
    <source>
        <dbReference type="Proteomes" id="UP001162741"/>
    </source>
</evidence>
<protein>
    <submittedName>
        <fullName evidence="1">Uncharacterized protein</fullName>
    </submittedName>
</protein>
<dbReference type="Proteomes" id="UP001162741">
    <property type="component" value="Chromosome"/>
</dbReference>
<reference evidence="1" key="1">
    <citation type="submission" date="2022-10" db="EMBL/GenBank/DDBJ databases">
        <title>Chitinophaga sp. nov., isolated from soil.</title>
        <authorList>
            <person name="Jeon C.O."/>
        </authorList>
    </citation>
    <scope>NUCLEOTIDE SEQUENCE</scope>
    <source>
        <strain evidence="1">R8</strain>
    </source>
</reference>
<accession>A0ABY6JC53</accession>
<name>A0ABY6JC53_9BACT</name>
<gene>
    <name evidence="1" type="ORF">MKQ68_11790</name>
</gene>
<sequence length="80" mass="9003">MNYADFEAVISPSRMNRYLAAAGNNTRKAMTLYRLNLKASQEMFTVISVFEVALRNAIDGHFNLLWETIGCKSPDNQVAC</sequence>
<dbReference type="RefSeq" id="WP_264283466.1">
    <property type="nucleotide sequence ID" value="NZ_CP107006.1"/>
</dbReference>
<keyword evidence="2" id="KW-1185">Reference proteome</keyword>
<proteinExistence type="predicted"/>
<evidence type="ECO:0000313" key="1">
    <source>
        <dbReference type="EMBL" id="UYQ95784.1"/>
    </source>
</evidence>
<dbReference type="EMBL" id="CP107006">
    <property type="protein sequence ID" value="UYQ95784.1"/>
    <property type="molecule type" value="Genomic_DNA"/>
</dbReference>